<feature type="compositionally biased region" description="Basic and acidic residues" evidence="1">
    <location>
        <begin position="142"/>
        <end position="171"/>
    </location>
</feature>
<comment type="caution">
    <text evidence="2">The sequence shown here is derived from an EMBL/GenBank/DDBJ whole genome shotgun (WGS) entry which is preliminary data.</text>
</comment>
<organism evidence="2">
    <name type="scientific">Tanacetum cinerariifolium</name>
    <name type="common">Dalmatian daisy</name>
    <name type="synonym">Chrysanthemum cinerariifolium</name>
    <dbReference type="NCBI Taxonomy" id="118510"/>
    <lineage>
        <taxon>Eukaryota</taxon>
        <taxon>Viridiplantae</taxon>
        <taxon>Streptophyta</taxon>
        <taxon>Embryophyta</taxon>
        <taxon>Tracheophyta</taxon>
        <taxon>Spermatophyta</taxon>
        <taxon>Magnoliopsida</taxon>
        <taxon>eudicotyledons</taxon>
        <taxon>Gunneridae</taxon>
        <taxon>Pentapetalae</taxon>
        <taxon>asterids</taxon>
        <taxon>campanulids</taxon>
        <taxon>Asterales</taxon>
        <taxon>Asteraceae</taxon>
        <taxon>Asteroideae</taxon>
        <taxon>Anthemideae</taxon>
        <taxon>Anthemidinae</taxon>
        <taxon>Tanacetum</taxon>
    </lineage>
</organism>
<gene>
    <name evidence="2" type="ORF">Tci_569609</name>
</gene>
<dbReference type="EMBL" id="BKCJ010350214">
    <property type="protein sequence ID" value="GEZ97636.1"/>
    <property type="molecule type" value="Genomic_DNA"/>
</dbReference>
<evidence type="ECO:0000256" key="1">
    <source>
        <dbReference type="SAM" id="MobiDB-lite"/>
    </source>
</evidence>
<proteinExistence type="predicted"/>
<evidence type="ECO:0000313" key="2">
    <source>
        <dbReference type="EMBL" id="GEZ97636.1"/>
    </source>
</evidence>
<dbReference type="AlphaFoldDB" id="A0A699IYR8"/>
<reference evidence="2" key="1">
    <citation type="journal article" date="2019" name="Sci. Rep.">
        <title>Draft genome of Tanacetum cinerariifolium, the natural source of mosquito coil.</title>
        <authorList>
            <person name="Yamashiro T."/>
            <person name="Shiraishi A."/>
            <person name="Satake H."/>
            <person name="Nakayama K."/>
        </authorList>
    </citation>
    <scope>NUCLEOTIDE SEQUENCE</scope>
</reference>
<accession>A0A699IYR8</accession>
<feature type="region of interest" description="Disordered" evidence="1">
    <location>
        <begin position="107"/>
        <end position="202"/>
    </location>
</feature>
<feature type="non-terminal residue" evidence="2">
    <location>
        <position position="202"/>
    </location>
</feature>
<name>A0A699IYR8_TANCI</name>
<protein>
    <submittedName>
        <fullName evidence="2">Nucleotide-binding alpha-beta plait domain-containing protein</fullName>
    </submittedName>
</protein>
<sequence length="202" mass="23141">MLEFDNGDVKSNFMQHIRVKSRFNVIQEVSQNFVSDERIVWVDLEGIPIHAWSRESFSRICKRWGDMLNMEDTNDSFFGRKRLCIITKHPVSILEFFKIIVKGKDADQSQNNDESSDDNGSDIDGMADDKFDGNPVPPLTSTDEHEVQQSKDPFELYDLLKKNKTRKEIHDTSPSMSHPPGFTPLCSQVRMDNDQINGVTDG</sequence>